<dbReference type="GO" id="GO:0003824">
    <property type="term" value="F:catalytic activity"/>
    <property type="evidence" value="ECO:0007669"/>
    <property type="project" value="InterPro"/>
</dbReference>
<dbReference type="InterPro" id="IPR020845">
    <property type="entry name" value="AMP-binding_CS"/>
</dbReference>
<accession>G0A7P5</accession>
<evidence type="ECO:0000256" key="1">
    <source>
        <dbReference type="ARBA" id="ARBA00001957"/>
    </source>
</evidence>
<dbReference type="STRING" id="857087.Metme_3522"/>
<name>G0A7P5_METMM</name>
<evidence type="ECO:0000256" key="2">
    <source>
        <dbReference type="ARBA" id="ARBA00006432"/>
    </source>
</evidence>
<dbReference type="FunFam" id="1.10.1200.10:FF:000005">
    <property type="entry name" value="Nonribosomal peptide synthetase 1"/>
    <property type="match status" value="2"/>
</dbReference>
<dbReference type="FunFam" id="3.30.300.30:FF:000010">
    <property type="entry name" value="Enterobactin synthetase component F"/>
    <property type="match status" value="2"/>
</dbReference>
<dbReference type="SUPFAM" id="SSF47336">
    <property type="entry name" value="ACP-like"/>
    <property type="match status" value="2"/>
</dbReference>
<evidence type="ECO:0000313" key="7">
    <source>
        <dbReference type="Proteomes" id="UP000008888"/>
    </source>
</evidence>
<dbReference type="InterPro" id="IPR000873">
    <property type="entry name" value="AMP-dep_synth/lig_dom"/>
</dbReference>
<comment type="cofactor">
    <cofactor evidence="1">
        <name>pantetheine 4'-phosphate</name>
        <dbReference type="ChEBI" id="CHEBI:47942"/>
    </cofactor>
</comment>
<dbReference type="Pfam" id="PF13193">
    <property type="entry name" value="AMP-binding_C"/>
    <property type="match status" value="2"/>
</dbReference>
<dbReference type="InterPro" id="IPR023213">
    <property type="entry name" value="CAT-like_dom_sf"/>
</dbReference>
<dbReference type="CDD" id="cd17643">
    <property type="entry name" value="A_NRPS_Cytc1-like"/>
    <property type="match status" value="1"/>
</dbReference>
<keyword evidence="4" id="KW-0597">Phosphoprotein</keyword>
<dbReference type="PANTHER" id="PTHR45527:SF14">
    <property type="entry name" value="PLIPASTATIN SYNTHASE SUBUNIT B"/>
    <property type="match status" value="1"/>
</dbReference>
<dbReference type="SUPFAM" id="SSF52777">
    <property type="entry name" value="CoA-dependent acyltransferases"/>
    <property type="match status" value="4"/>
</dbReference>
<keyword evidence="7" id="KW-1185">Reference proteome</keyword>
<dbReference type="Gene3D" id="3.40.50.1820">
    <property type="entry name" value="alpha/beta hydrolase"/>
    <property type="match status" value="1"/>
</dbReference>
<dbReference type="InterPro" id="IPR006162">
    <property type="entry name" value="Ppantetheine_attach_site"/>
</dbReference>
<evidence type="ECO:0000259" key="5">
    <source>
        <dbReference type="PROSITE" id="PS50075"/>
    </source>
</evidence>
<dbReference type="Pfam" id="PF00668">
    <property type="entry name" value="Condensation"/>
    <property type="match status" value="2"/>
</dbReference>
<evidence type="ECO:0000313" key="6">
    <source>
        <dbReference type="EMBL" id="AEG01888.1"/>
    </source>
</evidence>
<dbReference type="CDD" id="cd19531">
    <property type="entry name" value="LCL_NRPS-like"/>
    <property type="match status" value="2"/>
</dbReference>
<dbReference type="HOGENOM" id="CLU_000022_0_0_6"/>
<dbReference type="Pfam" id="PF00550">
    <property type="entry name" value="PP-binding"/>
    <property type="match status" value="2"/>
</dbReference>
<dbReference type="PANTHER" id="PTHR45527">
    <property type="entry name" value="NONRIBOSOMAL PEPTIDE SYNTHETASE"/>
    <property type="match status" value="1"/>
</dbReference>
<organism evidence="6 7">
    <name type="scientific">Methylomonas methanica (strain DSM 25384 / MC09)</name>
    <dbReference type="NCBI Taxonomy" id="857087"/>
    <lineage>
        <taxon>Bacteria</taxon>
        <taxon>Pseudomonadati</taxon>
        <taxon>Pseudomonadota</taxon>
        <taxon>Gammaproteobacteria</taxon>
        <taxon>Methylococcales</taxon>
        <taxon>Methylococcaceae</taxon>
        <taxon>Methylomonas</taxon>
    </lineage>
</organism>
<dbReference type="FunFam" id="3.40.50.980:FF:000001">
    <property type="entry name" value="Non-ribosomal peptide synthetase"/>
    <property type="match status" value="2"/>
</dbReference>
<proteinExistence type="inferred from homology"/>
<reference key="2">
    <citation type="submission" date="2011-05" db="EMBL/GenBank/DDBJ databases">
        <title>Complete genome sequence of the aerobic marine methanotroph Methylomonas methanica MC09.</title>
        <authorList>
            <person name="Boden R."/>
            <person name="Cunliffe M."/>
            <person name="Scanlan J."/>
            <person name="Moussard H."/>
            <person name="Kits K.D."/>
            <person name="Klotz M."/>
            <person name="Jetten M."/>
            <person name="Vuilleumier S."/>
            <person name="Han J."/>
            <person name="Peters L."/>
            <person name="Mikhailova N."/>
            <person name="Teshima H."/>
            <person name="Tapia R."/>
            <person name="Kyrpides N."/>
            <person name="Ivanova N."/>
            <person name="Pagani I."/>
            <person name="Cheng J.-F."/>
            <person name="Goodwin L."/>
            <person name="Han C."/>
            <person name="Hauser L."/>
            <person name="Land M."/>
            <person name="Lapidus A."/>
            <person name="Lucas S."/>
            <person name="Pitluck S."/>
            <person name="Woyke T."/>
            <person name="Stein L.Y."/>
            <person name="Murrell C."/>
        </authorList>
    </citation>
    <scope>NUCLEOTIDE SEQUENCE</scope>
    <source>
        <strain>MC09</strain>
    </source>
</reference>
<dbReference type="CDD" id="cd17646">
    <property type="entry name" value="A_NRPS_AB3403-like"/>
    <property type="match status" value="1"/>
</dbReference>
<dbReference type="InterPro" id="IPR020806">
    <property type="entry name" value="PKS_PP-bd"/>
</dbReference>
<evidence type="ECO:0000256" key="3">
    <source>
        <dbReference type="ARBA" id="ARBA00022450"/>
    </source>
</evidence>
<dbReference type="SUPFAM" id="SSF56801">
    <property type="entry name" value="Acetyl-CoA synthetase-like"/>
    <property type="match status" value="2"/>
</dbReference>
<protein>
    <submittedName>
        <fullName evidence="6">Amino acid adenylation domain protein</fullName>
    </submittedName>
</protein>
<dbReference type="Pfam" id="PF00501">
    <property type="entry name" value="AMP-binding"/>
    <property type="match status" value="2"/>
</dbReference>
<dbReference type="Proteomes" id="UP000008888">
    <property type="component" value="Chromosome"/>
</dbReference>
<dbReference type="NCBIfam" id="TIGR01733">
    <property type="entry name" value="AA-adenyl-dom"/>
    <property type="match status" value="2"/>
</dbReference>
<dbReference type="EMBL" id="CP002738">
    <property type="protein sequence ID" value="AEG01888.1"/>
    <property type="molecule type" value="Genomic_DNA"/>
</dbReference>
<dbReference type="InterPro" id="IPR025110">
    <property type="entry name" value="AMP-bd_C"/>
</dbReference>
<dbReference type="Gene3D" id="3.30.559.10">
    <property type="entry name" value="Chloramphenicol acetyltransferase-like domain"/>
    <property type="match status" value="2"/>
</dbReference>
<reference evidence="6 7" key="1">
    <citation type="journal article" date="2011" name="J. Bacteriol.">
        <title>Complete Genome Sequence of the Aerobic Marine Methanotroph Methylomonas methanica MC09.</title>
        <authorList>
            <person name="Boden R."/>
            <person name="Cunliffe M."/>
            <person name="Scanlan J."/>
            <person name="Moussard H."/>
            <person name="Kits K.D."/>
            <person name="Klotz M.G."/>
            <person name="Jetten M.S."/>
            <person name="Vuilleumier S."/>
            <person name="Han J."/>
            <person name="Peters L."/>
            <person name="Mikhailova N."/>
            <person name="Teshima H."/>
            <person name="Tapia R."/>
            <person name="Kyrpides N."/>
            <person name="Ivanova N."/>
            <person name="Pagani I."/>
            <person name="Cheng J.F."/>
            <person name="Goodwin L."/>
            <person name="Han C."/>
            <person name="Hauser L."/>
            <person name="Land M.L."/>
            <person name="Lapidus A."/>
            <person name="Lucas S."/>
            <person name="Pitluck S."/>
            <person name="Woyke T."/>
            <person name="Stein L."/>
            <person name="Murrell J.C."/>
        </authorList>
    </citation>
    <scope>NUCLEOTIDE SEQUENCE [LARGE SCALE GENOMIC DNA]</scope>
    <source>
        <strain evidence="6 7">MC09</strain>
    </source>
</reference>
<dbReference type="Gene3D" id="2.30.38.10">
    <property type="entry name" value="Luciferase, Domain 3"/>
    <property type="match status" value="2"/>
</dbReference>
<dbReference type="RefSeq" id="WP_013820113.1">
    <property type="nucleotide sequence ID" value="NC_015572.1"/>
</dbReference>
<dbReference type="PROSITE" id="PS50075">
    <property type="entry name" value="CARRIER"/>
    <property type="match status" value="2"/>
</dbReference>
<dbReference type="KEGG" id="mmt:Metme_3522"/>
<dbReference type="NCBIfam" id="NF003417">
    <property type="entry name" value="PRK04813.1"/>
    <property type="match status" value="2"/>
</dbReference>
<dbReference type="InterPro" id="IPR029058">
    <property type="entry name" value="AB_hydrolase_fold"/>
</dbReference>
<dbReference type="Gene3D" id="1.10.1200.10">
    <property type="entry name" value="ACP-like"/>
    <property type="match status" value="1"/>
</dbReference>
<dbReference type="GO" id="GO:0043041">
    <property type="term" value="P:amino acid activation for nonribosomal peptide biosynthetic process"/>
    <property type="evidence" value="ECO:0007669"/>
    <property type="project" value="TreeGrafter"/>
</dbReference>
<dbReference type="InterPro" id="IPR036736">
    <property type="entry name" value="ACP-like_sf"/>
</dbReference>
<dbReference type="InterPro" id="IPR001242">
    <property type="entry name" value="Condensation_dom"/>
</dbReference>
<comment type="similarity">
    <text evidence="2">Belongs to the ATP-dependent AMP-binding enzyme family.</text>
</comment>
<dbReference type="FunFam" id="2.30.38.10:FF:000001">
    <property type="entry name" value="Non-ribosomal peptide synthetase PvdI"/>
    <property type="match status" value="2"/>
</dbReference>
<dbReference type="OrthoDB" id="134488at2"/>
<evidence type="ECO:0000256" key="4">
    <source>
        <dbReference type="ARBA" id="ARBA00022553"/>
    </source>
</evidence>
<dbReference type="eggNOG" id="COG1020">
    <property type="taxonomic scope" value="Bacteria"/>
</dbReference>
<dbReference type="GO" id="GO:0005829">
    <property type="term" value="C:cytosol"/>
    <property type="evidence" value="ECO:0007669"/>
    <property type="project" value="TreeGrafter"/>
</dbReference>
<dbReference type="GO" id="GO:0031177">
    <property type="term" value="F:phosphopantetheine binding"/>
    <property type="evidence" value="ECO:0007669"/>
    <property type="project" value="InterPro"/>
</dbReference>
<dbReference type="FunFam" id="3.40.50.12780:FF:000012">
    <property type="entry name" value="Non-ribosomal peptide synthetase"/>
    <property type="match status" value="2"/>
</dbReference>
<dbReference type="PROSITE" id="PS00455">
    <property type="entry name" value="AMP_BINDING"/>
    <property type="match status" value="1"/>
</dbReference>
<dbReference type="FunFam" id="3.30.559.10:FF:000012">
    <property type="entry name" value="Non-ribosomal peptide synthetase"/>
    <property type="match status" value="1"/>
</dbReference>
<dbReference type="PROSITE" id="PS00012">
    <property type="entry name" value="PHOSPHOPANTETHEINE"/>
    <property type="match status" value="2"/>
</dbReference>
<feature type="domain" description="Carrier" evidence="5">
    <location>
        <begin position="2083"/>
        <end position="2157"/>
    </location>
</feature>
<gene>
    <name evidence="6" type="ordered locus">Metme_3522</name>
</gene>
<dbReference type="InterPro" id="IPR010071">
    <property type="entry name" value="AA_adenyl_dom"/>
</dbReference>
<dbReference type="SMART" id="SM00823">
    <property type="entry name" value="PKS_PP"/>
    <property type="match status" value="2"/>
</dbReference>
<keyword evidence="3" id="KW-0596">Phosphopantetheine</keyword>
<dbReference type="Gene3D" id="3.40.50.980">
    <property type="match status" value="4"/>
</dbReference>
<dbReference type="InterPro" id="IPR009081">
    <property type="entry name" value="PP-bd_ACP"/>
</dbReference>
<dbReference type="FunFam" id="3.40.50.980:FF:000002">
    <property type="entry name" value="Enterobactin synthetase component F"/>
    <property type="match status" value="2"/>
</dbReference>
<sequence length="2187" mass="247157">MLTSTNSVADLSREKQALLLKRLSERNSTTNRSISKRQHITPCHLSFAQERLWFVTRLQPDDPFYNMAGVIQIRGPLNVALLEQALNEVIQRHEILRTSFAQIDDEVRQIIHSHGEIDLRQTDLSDLLAEQQHQMLEAIQKDEARQAFDLERLPLIRTMLIKLGYEHFQLSLTLHHIIADEWSLRLLIKEVGQFYRQMQRGQPVNEPELAIQYADFAEWQRKYLQGKHYEQQLSYWQNYLASAPGSLGLPTDYSRPSQMTYRGGDFHFVLPNEFSQTLINLSRQTDTTLFAVMMAAFNVLLWRYSGQSDICIGYPVANRNRQELEGLIGFFVNLQVLRSDLSDNPSFLALLQRVKHRLLEAQKHQDLPFERLVEAIQPQRELNRSPLFQVMLVYQHAALETLNIPGLHFELAEVELDSAKYDLTFNVFRSGDQIRCNINYSRDLFAESTIERMAEHWQQLLASIATQPDKPISEFTILSQAEIQQALYDWNTTDVEYSQNACIHQLFEAQVEQMPDAIALTFEGQSLNYAELNAKANQLAHYLIERGVGPDALVGICIERSLEMVVGLLGILKAGGAYVPMEPNSPKERITYQMQDTGAKLLVTKARLVSMLPENEFVNVCIDSEWPEIEKCSAFNPIGPFFPSQLAYIIYTSGSTGLPKGVMIAHQAVLRLFAATEQQFRIGSQDIWTMFHSFAFDFSVWEIWGALLYGGRLVIVPHCITRSTDEFRYLLQQEQVTVLNQTPSAFLQLMHSNDQQSDRLESLRLVIFGGEALEPYKLKPWLDRYGARRPQMVNMYGITETTVHVTYRALTMNDAEASPVRPIGKPLADLQTYLLDASLNLCPVGCQGELYVGGAGLARGYLNRPELTAERFVPNPFGKPGSRLYKSGDLAKYGVDGELDYQGRIDHQVKIRGFRIELGEIEAQLLKHEDVKEVVVLAREDQPSDKRLVAYLIEKQLGTLQLDELKVQLKQTLPDYMIPSAFVILETMPLSTNGKLDWKKLPLPDLAGRLSKPYVTPRTETEVVLAEIWQELLGIEQVGIEDDFFELGGHSLLVTQLASRITKRFAIELPLRSVFEAGNIVMLAEKIEDVKCVHAGGMMDISKFILGEDIRDAPIPLSFAQQRLWFLDQLEPGSSSYNIPITLRLTGHLDLNALTESFNEIVRRHEILRTVFEMGDAGEPIQKILPSLVLNLEHIDLTAANQSTVWQTFCRDEAAKPFDLCQGPLIRASLLILADNSGNQDAILMLTMHHIVSDGWSLTILVKEFAALYSTFVQNQPSPLPELPIQYADFACWQRRWLVGDELERQLNYWPEQLGSASGFLELPTDHPRPSVMTYRGATQCFNIEPDLAQQIRVSSKQHNVTLFILLLTAFKLLLSRYSGQSDICVGTPVANRNRQEIENLIGFFVNTLVLRSDLSANPNFAELLGQVKSTVLDAQNHQDLPFEKLVEALQTERDPSRTPLFQVMFVLQNHDKLSLSLPGLEIAVVEDTSQTAKFDLTLHIQDWPDGRLSGAVEYNTDLFEAETIERFTRHYLILLQAAIKRPQVRVSELPLLSHTETRKILHDWNDTDVEYPQNRCVHQLFEAQVEQTPDAIALSFEGKHLSYAKLNTKANQLAHYLIERGVGPDVLVGICIERSLEMVIGLLGILKAGGAYVPLDPNYPEERLTFMLDDIKPIVVLTQAQFASRDLASSEVLSLDSDWGKVESYSVVNPCPDLQPTNLAYCIYTSGSTGQPKGAGVPHQGILNRLQWMQAKYKLDSTDHVLQKTPYSFDVSVWEFFWPLMTGARLIVAPPELHKDSQGLIELIRREHITTIHFVPSMLQAFVDTPGVEHCTSLKQVICSGEALSADLVQRFQQKLPAELHNLYGPTEASVDVSYWACPPDCAETAVPIGKPIANIQLHILDRSLNPVPVGTPGELHIAGIGLGRGYLNRPGLTAEKFIPDPFGPAGSRLYKTGDLVRYRLDGNIDYLGRIDHQVKIRGFRIELGEIEAQLLKHEGIKEAVVLAREDQPGDKRLVAYLVEEQLATLQIDELKVQLKHNLPDYMLPSTFVVLEQMPLSVNGKLDRKKLPIPEWNGLSVREYEAPQGEVESTLAEVWQELLGIVMVGRNDHFFELGGHSLLVITMIQRLRERGFSAVARTVFATPVLADMAVAIANGSYSSTKFAVPPNLLEMTDETFEDEPLEEFRL</sequence>
<dbReference type="Gene3D" id="3.30.559.30">
    <property type="entry name" value="Nonribosomal peptide synthetase, condensation domain"/>
    <property type="match status" value="2"/>
</dbReference>
<reference evidence="7" key="3">
    <citation type="submission" date="2011-05" db="EMBL/GenBank/DDBJ databases">
        <title>Complete sequence of Methylomonas methanica MC09.</title>
        <authorList>
            <consortium name="US DOE Joint Genome Institute"/>
            <person name="Lucas S."/>
            <person name="Han J."/>
            <person name="Lapidus A."/>
            <person name="Cheng J.-F."/>
            <person name="Goodwin L."/>
            <person name="Pitluck S."/>
            <person name="Peters L."/>
            <person name="Mikhailova N."/>
            <person name="Teshima H."/>
            <person name="Han C."/>
            <person name="Tapia R."/>
            <person name="Land M."/>
            <person name="Hauser L."/>
            <person name="Kyrpides N."/>
            <person name="Ivanova N."/>
            <person name="Pagani I."/>
            <person name="Stein L."/>
            <person name="Woyke T."/>
        </authorList>
    </citation>
    <scope>NUCLEOTIDE SEQUENCE [LARGE SCALE GENOMIC DNA]</scope>
    <source>
        <strain evidence="7">MC09</strain>
    </source>
</reference>
<dbReference type="Gene3D" id="3.30.300.30">
    <property type="match status" value="2"/>
</dbReference>
<dbReference type="GO" id="GO:0044550">
    <property type="term" value="P:secondary metabolite biosynthetic process"/>
    <property type="evidence" value="ECO:0007669"/>
    <property type="project" value="UniProtKB-ARBA"/>
</dbReference>
<dbReference type="InterPro" id="IPR045851">
    <property type="entry name" value="AMP-bd_C_sf"/>
</dbReference>
<feature type="domain" description="Carrier" evidence="5">
    <location>
        <begin position="1016"/>
        <end position="1091"/>
    </location>
</feature>